<proteinExistence type="predicted"/>
<keyword evidence="2" id="KW-1185">Reference proteome</keyword>
<dbReference type="PANTHER" id="PTHR17985:SF8">
    <property type="entry name" value="TRANSPORT AND GOLGI ORGANIZATION PROTEIN 2 HOMOLOG"/>
    <property type="match status" value="1"/>
</dbReference>
<sequence>MCIALLSTAHPHYPFILLSNRDEFLHRPTARAHWWEGSNSHVLGGRDLQRAEKGTWLGFTKQGRIAILTNFRDDGVEIRLDKSRGGIVNAYLTVPPDHIEGEDPEQFARRLMTEMGIHDVGGFSLLYGQLKPETGEGGNKSLGQLNILSNRTTDSSQLVKLLGTAGETQGLSNSHFGDRTWPKVVKGEQKLKQAIQRHVSDINVDDEQFIESLFEVLSVDTLPKKPRDEPWHEFSNQLKNSIFIPAVNDEEGIQHAAAQVNGTTPQSKLVTEGVYGTQKQTVIVVDRRGRVNYIERTLFDEQGRAVNKPEQEKRFGFSIAS</sequence>
<evidence type="ECO:0000313" key="1">
    <source>
        <dbReference type="EMBL" id="KAF2724983.1"/>
    </source>
</evidence>
<dbReference type="GO" id="GO:0009306">
    <property type="term" value="P:protein secretion"/>
    <property type="evidence" value="ECO:0007669"/>
    <property type="project" value="TreeGrafter"/>
</dbReference>
<comment type="caution">
    <text evidence="1">The sequence shown here is derived from an EMBL/GenBank/DDBJ whole genome shotgun (WGS) entry which is preliminary data.</text>
</comment>
<accession>A0A9P4QD01</accession>
<name>A0A9P4QD01_9PEZI</name>
<dbReference type="InterPro" id="IPR008551">
    <property type="entry name" value="TANGO2"/>
</dbReference>
<dbReference type="PANTHER" id="PTHR17985">
    <property type="entry name" value="SER/THR-RICH PROTEIN T10 IN DGCR REGION"/>
    <property type="match status" value="1"/>
</dbReference>
<evidence type="ECO:0000313" key="2">
    <source>
        <dbReference type="Proteomes" id="UP000799441"/>
    </source>
</evidence>
<protein>
    <submittedName>
        <fullName evidence="1">DUF833 domain-containing protein</fullName>
    </submittedName>
</protein>
<dbReference type="AlphaFoldDB" id="A0A9P4QD01"/>
<dbReference type="GO" id="GO:0007030">
    <property type="term" value="P:Golgi organization"/>
    <property type="evidence" value="ECO:0007669"/>
    <property type="project" value="TreeGrafter"/>
</dbReference>
<reference evidence="1" key="1">
    <citation type="journal article" date="2020" name="Stud. Mycol.">
        <title>101 Dothideomycetes genomes: a test case for predicting lifestyles and emergence of pathogens.</title>
        <authorList>
            <person name="Haridas S."/>
            <person name="Albert R."/>
            <person name="Binder M."/>
            <person name="Bloem J."/>
            <person name="Labutti K."/>
            <person name="Salamov A."/>
            <person name="Andreopoulos B."/>
            <person name="Baker S."/>
            <person name="Barry K."/>
            <person name="Bills G."/>
            <person name="Bluhm B."/>
            <person name="Cannon C."/>
            <person name="Castanera R."/>
            <person name="Culley D."/>
            <person name="Daum C."/>
            <person name="Ezra D."/>
            <person name="Gonzalez J."/>
            <person name="Henrissat B."/>
            <person name="Kuo A."/>
            <person name="Liang C."/>
            <person name="Lipzen A."/>
            <person name="Lutzoni F."/>
            <person name="Magnuson J."/>
            <person name="Mondo S."/>
            <person name="Nolan M."/>
            <person name="Ohm R."/>
            <person name="Pangilinan J."/>
            <person name="Park H.-J."/>
            <person name="Ramirez L."/>
            <person name="Alfaro M."/>
            <person name="Sun H."/>
            <person name="Tritt A."/>
            <person name="Yoshinaga Y."/>
            <person name="Zwiers L.-H."/>
            <person name="Turgeon B."/>
            <person name="Goodwin S."/>
            <person name="Spatafora J."/>
            <person name="Crous P."/>
            <person name="Grigoriev I."/>
        </authorList>
    </citation>
    <scope>NUCLEOTIDE SEQUENCE</scope>
    <source>
        <strain evidence="1">CBS 116435</strain>
    </source>
</reference>
<organism evidence="1 2">
    <name type="scientific">Polychaeton citri CBS 116435</name>
    <dbReference type="NCBI Taxonomy" id="1314669"/>
    <lineage>
        <taxon>Eukaryota</taxon>
        <taxon>Fungi</taxon>
        <taxon>Dikarya</taxon>
        <taxon>Ascomycota</taxon>
        <taxon>Pezizomycotina</taxon>
        <taxon>Dothideomycetes</taxon>
        <taxon>Dothideomycetidae</taxon>
        <taxon>Capnodiales</taxon>
        <taxon>Capnodiaceae</taxon>
        <taxon>Polychaeton</taxon>
    </lineage>
</organism>
<dbReference type="EMBL" id="MU003769">
    <property type="protein sequence ID" value="KAF2724983.1"/>
    <property type="molecule type" value="Genomic_DNA"/>
</dbReference>
<gene>
    <name evidence="1" type="ORF">K431DRAFT_300392</name>
</gene>
<dbReference type="OrthoDB" id="191601at2759"/>
<dbReference type="GO" id="GO:0005794">
    <property type="term" value="C:Golgi apparatus"/>
    <property type="evidence" value="ECO:0007669"/>
    <property type="project" value="TreeGrafter"/>
</dbReference>
<dbReference type="Proteomes" id="UP000799441">
    <property type="component" value="Unassembled WGS sequence"/>
</dbReference>
<dbReference type="Pfam" id="PF05742">
    <property type="entry name" value="TANGO2"/>
    <property type="match status" value="1"/>
</dbReference>